<feature type="compositionally biased region" description="Basic and acidic residues" evidence="1">
    <location>
        <begin position="378"/>
        <end position="388"/>
    </location>
</feature>
<dbReference type="AlphaFoldDB" id="A0A382JT64"/>
<name>A0A382JT64_9ZZZZ</name>
<reference evidence="3" key="1">
    <citation type="submission" date="2018-05" db="EMBL/GenBank/DDBJ databases">
        <authorList>
            <person name="Lanie J.A."/>
            <person name="Ng W.-L."/>
            <person name="Kazmierczak K.M."/>
            <person name="Andrzejewski T.M."/>
            <person name="Davidsen T.M."/>
            <person name="Wayne K.J."/>
            <person name="Tettelin H."/>
            <person name="Glass J.I."/>
            <person name="Rusch D."/>
            <person name="Podicherti R."/>
            <person name="Tsui H.-C.T."/>
            <person name="Winkler M.E."/>
        </authorList>
    </citation>
    <scope>NUCLEOTIDE SEQUENCE</scope>
</reference>
<feature type="region of interest" description="Disordered" evidence="1">
    <location>
        <begin position="273"/>
        <end position="344"/>
    </location>
</feature>
<feature type="non-terminal residue" evidence="3">
    <location>
        <position position="436"/>
    </location>
</feature>
<organism evidence="3">
    <name type="scientific">marine metagenome</name>
    <dbReference type="NCBI Taxonomy" id="408172"/>
    <lineage>
        <taxon>unclassified sequences</taxon>
        <taxon>metagenomes</taxon>
        <taxon>ecological metagenomes</taxon>
    </lineage>
</organism>
<feature type="non-terminal residue" evidence="3">
    <location>
        <position position="1"/>
    </location>
</feature>
<feature type="domain" description="DUF4340" evidence="2">
    <location>
        <begin position="36"/>
        <end position="242"/>
    </location>
</feature>
<feature type="region of interest" description="Disordered" evidence="1">
    <location>
        <begin position="378"/>
        <end position="424"/>
    </location>
</feature>
<evidence type="ECO:0000256" key="1">
    <source>
        <dbReference type="SAM" id="MobiDB-lite"/>
    </source>
</evidence>
<accession>A0A382JT64</accession>
<dbReference type="EMBL" id="UINC01075520">
    <property type="protein sequence ID" value="SVC13781.1"/>
    <property type="molecule type" value="Genomic_DNA"/>
</dbReference>
<feature type="compositionally biased region" description="Pro residues" evidence="1">
    <location>
        <begin position="397"/>
        <end position="411"/>
    </location>
</feature>
<evidence type="ECO:0000313" key="3">
    <source>
        <dbReference type="EMBL" id="SVC13781.1"/>
    </source>
</evidence>
<dbReference type="InterPro" id="IPR025641">
    <property type="entry name" value="DUF4340"/>
</dbReference>
<gene>
    <name evidence="3" type="ORF">METZ01_LOCUS266635</name>
</gene>
<dbReference type="Pfam" id="PF14238">
    <property type="entry name" value="DUF4340"/>
    <property type="match status" value="1"/>
</dbReference>
<sequence length="436" mass="47578">GVGKTVVKDLKPEDITTISIADKEATLTLAQKDEKWTIAERDGFAAKFDDIKKLVTSAVSLKSLRQISASKKQYGRFELLDPADNETNTGTRVEFKDSQGQVLKSLLLGKKGSANASANAGSPFGSSDNHRYVLADGKVAVVAIDYSSALNEVSANPADWLNKDDFLKVEKIKSVAVAHPNSTDSWTLTHGKEGEDMSLADAKPDEKLDSSKANSAGRVLGVPSFDDVASKSAKPEEIGMDKALTATIDTFDGYQYVVKMAKKDEDHYMSITASGTRVPQDDEGEARTPQPDETRPREPGKDEKPEDSERLDKEHAESLAKRIADREKTHKDTQAKLKTDRDKEFSDNLAKLAKLEGWTFKVSSYTFDAIYKSRAEMMEEKKEEETKGAETTTPILPALPPLPTPPAPTPDLAPTVVKPAKPADPKKVVTSDIIKV</sequence>
<proteinExistence type="predicted"/>
<feature type="compositionally biased region" description="Basic and acidic residues" evidence="1">
    <location>
        <begin position="290"/>
        <end position="344"/>
    </location>
</feature>
<protein>
    <recommendedName>
        <fullName evidence="2">DUF4340 domain-containing protein</fullName>
    </recommendedName>
</protein>
<evidence type="ECO:0000259" key="2">
    <source>
        <dbReference type="Pfam" id="PF14238"/>
    </source>
</evidence>